<keyword evidence="2" id="KW-1185">Reference proteome</keyword>
<dbReference type="EMBL" id="JAKOAV010000010">
    <property type="protein sequence ID" value="MDF9408145.1"/>
    <property type="molecule type" value="Genomic_DNA"/>
</dbReference>
<dbReference type="AlphaFoldDB" id="A0A9X4H1K0"/>
<evidence type="ECO:0000313" key="1">
    <source>
        <dbReference type="EMBL" id="MDF9408145.1"/>
    </source>
</evidence>
<dbReference type="CDD" id="cd09757">
    <property type="entry name" value="Cas8c_I-C"/>
    <property type="match status" value="1"/>
</dbReference>
<dbReference type="Pfam" id="PF09709">
    <property type="entry name" value="Cas_Csd1"/>
    <property type="match status" value="1"/>
</dbReference>
<gene>
    <name evidence="1" type="primary">cas8c</name>
    <name evidence="1" type="ORF">L7E55_07185</name>
</gene>
<accession>A0A9X4H1K0</accession>
<organism evidence="1 2">
    <name type="scientific">Pelotomaculum isophthalicicum JI</name>
    <dbReference type="NCBI Taxonomy" id="947010"/>
    <lineage>
        <taxon>Bacteria</taxon>
        <taxon>Bacillati</taxon>
        <taxon>Bacillota</taxon>
        <taxon>Clostridia</taxon>
        <taxon>Eubacteriales</taxon>
        <taxon>Desulfotomaculaceae</taxon>
        <taxon>Pelotomaculum</taxon>
    </lineage>
</organism>
<comment type="caution">
    <text evidence="1">The sequence shown here is derived from an EMBL/GenBank/DDBJ whole genome shotgun (WGS) entry which is preliminary data.</text>
</comment>
<reference evidence="1" key="1">
    <citation type="submission" date="2022-02" db="EMBL/GenBank/DDBJ databases">
        <authorList>
            <person name="Leng L."/>
        </authorList>
    </citation>
    <scope>NUCLEOTIDE SEQUENCE</scope>
    <source>
        <strain evidence="1">JI</strain>
    </source>
</reference>
<dbReference type="Proteomes" id="UP001154312">
    <property type="component" value="Unassembled WGS sequence"/>
</dbReference>
<evidence type="ECO:0000313" key="2">
    <source>
        <dbReference type="Proteomes" id="UP001154312"/>
    </source>
</evidence>
<name>A0A9X4H1K0_9FIRM</name>
<sequence>MILQALNEYYQKLMDDPESGVAPPGYSPVKITHAVVLNNEGELIDILPLSVQQGKKSIPQKMMVPEQVKRTSGVSANILCDNVSYVLGIDRNKNGEPELATEKFADFRRKNEIFLNGIPSQGAQVILKFLQRWVPTLSHTIIGRSLDALLNGNNIVFKIDGMLGYVHEDAKVKEKWDESDDNHTDKTIGQCLILGEKLPIARIHPAIKGVVGAQTSGASIVSFNADAFTSYGKSQSFNAPVSIKAAFAYGTALNYLIASDTNRVRLADTTMVFWADKKGGKAEETVLAWCLDPVVAETGEENEKRRIDPAAARHAKAVLDRVKSGLPVGDAGFDPDTRCYLLGLAPNAARLSVRFWQVSSFGDVLEKIARHYTDMDIAGIERLGGTVSPWRTLKALAVLEDAKNIPPLLGGQLLKTILSGQMYPQPIYNAAIIRCRTGGEHGGVNTIRAAVIKAFLTRKYRIQKQPEREAMITVSLNENNTNNAYLLGRLFSLLEKAQKDALGSNINATIRDRYFGAASATPGSVFPLLLRLSRHHLSKSEYGNLSERKIQEVMNGLDAFPAHLNMEEQGLFILGYYHQNQANYTKNENNEQKEG</sequence>
<protein>
    <submittedName>
        <fullName evidence="1">Type I-C CRISPR-associated protein Cas8c/Csd1</fullName>
    </submittedName>
</protein>
<dbReference type="NCBIfam" id="TIGR01863">
    <property type="entry name" value="cas_Csd1"/>
    <property type="match status" value="1"/>
</dbReference>
<dbReference type="InterPro" id="IPR010144">
    <property type="entry name" value="CRISPR-assoc_prot_Csd1-typ"/>
</dbReference>
<proteinExistence type="predicted"/>
<dbReference type="RefSeq" id="WP_277443433.1">
    <property type="nucleotide sequence ID" value="NZ_JAKOAV010000010.1"/>
</dbReference>